<protein>
    <submittedName>
        <fullName evidence="1">Uncharacterized protein</fullName>
    </submittedName>
</protein>
<reference evidence="1" key="1">
    <citation type="submission" date="2015-10" db="EMBL/GenBank/DDBJ databases">
        <authorList>
            <person name="Martinez-Garcia P.J."/>
            <person name="Crepeau M.W."/>
            <person name="Puiu D."/>
            <person name="Gonzalez-Ibeas D."/>
            <person name="Whalen J."/>
            <person name="Stevens K."/>
            <person name="Paul R."/>
            <person name="Butterfield T."/>
            <person name="Britton M."/>
            <person name="Reagan R."/>
            <person name="Chakraborty S."/>
            <person name="Walawage S.L."/>
            <person name="Vasquez-Gross H.A."/>
            <person name="Cardeno C."/>
            <person name="Famula R."/>
            <person name="Pratt K."/>
            <person name="Kuruganti S."/>
            <person name="Aradhya M.K."/>
            <person name="Leslie C.A."/>
            <person name="Dandekar A.M."/>
            <person name="Salzberg S.L."/>
            <person name="Wegrzyn J.L."/>
            <person name="Langley C.H."/>
            <person name="Neale D.B."/>
        </authorList>
    </citation>
    <scope>NUCLEOTIDE SEQUENCE</scope>
    <source>
        <tissue evidence="1">Leaves</tissue>
    </source>
</reference>
<comment type="caution">
    <text evidence="1">The sequence shown here is derived from an EMBL/GenBank/DDBJ whole genome shotgun (WGS) entry which is preliminary data.</text>
</comment>
<evidence type="ECO:0000313" key="1">
    <source>
        <dbReference type="EMBL" id="KAF5454783.1"/>
    </source>
</evidence>
<organism evidence="1 2">
    <name type="scientific">Juglans regia</name>
    <name type="common">English walnut</name>
    <dbReference type="NCBI Taxonomy" id="51240"/>
    <lineage>
        <taxon>Eukaryota</taxon>
        <taxon>Viridiplantae</taxon>
        <taxon>Streptophyta</taxon>
        <taxon>Embryophyta</taxon>
        <taxon>Tracheophyta</taxon>
        <taxon>Spermatophyta</taxon>
        <taxon>Magnoliopsida</taxon>
        <taxon>eudicotyledons</taxon>
        <taxon>Gunneridae</taxon>
        <taxon>Pentapetalae</taxon>
        <taxon>rosids</taxon>
        <taxon>fabids</taxon>
        <taxon>Fagales</taxon>
        <taxon>Juglandaceae</taxon>
        <taxon>Juglans</taxon>
    </lineage>
</organism>
<name>A0A833UH20_JUGRE</name>
<dbReference type="Proteomes" id="UP000619265">
    <property type="component" value="Unassembled WGS sequence"/>
</dbReference>
<gene>
    <name evidence="1" type="ORF">F2P56_024422</name>
</gene>
<proteinExistence type="predicted"/>
<evidence type="ECO:0000313" key="2">
    <source>
        <dbReference type="Proteomes" id="UP000619265"/>
    </source>
</evidence>
<dbReference type="AlphaFoldDB" id="A0A833UH20"/>
<reference evidence="1" key="2">
    <citation type="submission" date="2020-03" db="EMBL/GenBank/DDBJ databases">
        <title>Walnut 2.0.</title>
        <authorList>
            <person name="Marrano A."/>
            <person name="Britton M."/>
            <person name="Zimin A.V."/>
            <person name="Zaini P.A."/>
            <person name="Workman R."/>
            <person name="Puiu D."/>
            <person name="Bianco L."/>
            <person name="Allen B.J."/>
            <person name="Troggio M."/>
            <person name="Leslie C.A."/>
            <person name="Timp W."/>
            <person name="Dendekar A."/>
            <person name="Salzberg S.L."/>
            <person name="Neale D.B."/>
        </authorList>
    </citation>
    <scope>NUCLEOTIDE SEQUENCE</scope>
    <source>
        <tissue evidence="1">Leaves</tissue>
    </source>
</reference>
<dbReference type="EMBL" id="LIHL02000011">
    <property type="protein sequence ID" value="KAF5454783.1"/>
    <property type="molecule type" value="Genomic_DNA"/>
</dbReference>
<accession>A0A833UH20</accession>
<dbReference type="Gramene" id="Jr11_10150_p1">
    <property type="protein sequence ID" value="cds.Jr11_10150_p1"/>
    <property type="gene ID" value="Jr11_10150"/>
</dbReference>
<sequence>MDGTIILATTLAYLSNAFRNRYGRIAQNVLCACDFDMKFIYVYTGWEGKADDIFINALSRIQNQLPWPQKGVLNHRSSMQNMVSDTDAGELSHVIDMSTESAKAKGAMRDAIALPMWALQIDQ</sequence>